<evidence type="ECO:0000313" key="1">
    <source>
        <dbReference type="EMBL" id="KAF5806415.1"/>
    </source>
</evidence>
<protein>
    <submittedName>
        <fullName evidence="1">Uncharacterized protein</fullName>
    </submittedName>
</protein>
<dbReference type="EMBL" id="MNCJ02000320">
    <property type="protein sequence ID" value="KAF5806415.1"/>
    <property type="molecule type" value="Genomic_DNA"/>
</dbReference>
<comment type="caution">
    <text evidence="1">The sequence shown here is derived from an EMBL/GenBank/DDBJ whole genome shotgun (WGS) entry which is preliminary data.</text>
</comment>
<organism evidence="1 2">
    <name type="scientific">Helianthus annuus</name>
    <name type="common">Common sunflower</name>
    <dbReference type="NCBI Taxonomy" id="4232"/>
    <lineage>
        <taxon>Eukaryota</taxon>
        <taxon>Viridiplantae</taxon>
        <taxon>Streptophyta</taxon>
        <taxon>Embryophyta</taxon>
        <taxon>Tracheophyta</taxon>
        <taxon>Spermatophyta</taxon>
        <taxon>Magnoliopsida</taxon>
        <taxon>eudicotyledons</taxon>
        <taxon>Gunneridae</taxon>
        <taxon>Pentapetalae</taxon>
        <taxon>asterids</taxon>
        <taxon>campanulids</taxon>
        <taxon>Asterales</taxon>
        <taxon>Asteraceae</taxon>
        <taxon>Asteroideae</taxon>
        <taxon>Heliantheae alliance</taxon>
        <taxon>Heliantheae</taxon>
        <taxon>Helianthus</taxon>
    </lineage>
</organism>
<proteinExistence type="predicted"/>
<dbReference type="Proteomes" id="UP000215914">
    <property type="component" value="Unassembled WGS sequence"/>
</dbReference>
<accession>A0A9K3J0Q1</accession>
<dbReference type="Gramene" id="mRNA:HanXRQr2_Chr05g0221171">
    <property type="protein sequence ID" value="CDS:HanXRQr2_Chr05g0221171.1"/>
    <property type="gene ID" value="HanXRQr2_Chr05g0221171"/>
</dbReference>
<keyword evidence="2" id="KW-1185">Reference proteome</keyword>
<evidence type="ECO:0000313" key="2">
    <source>
        <dbReference type="Proteomes" id="UP000215914"/>
    </source>
</evidence>
<dbReference type="AlphaFoldDB" id="A0A9K3J0Q1"/>
<name>A0A9K3J0Q1_HELAN</name>
<reference evidence="1" key="2">
    <citation type="submission" date="2020-06" db="EMBL/GenBank/DDBJ databases">
        <title>Helianthus annuus Genome sequencing and assembly Release 2.</title>
        <authorList>
            <person name="Gouzy J."/>
            <person name="Langlade N."/>
            <person name="Munos S."/>
        </authorList>
    </citation>
    <scope>NUCLEOTIDE SEQUENCE</scope>
    <source>
        <tissue evidence="1">Leaves</tissue>
    </source>
</reference>
<gene>
    <name evidence="1" type="ORF">HanXRQr2_Chr05g0221171</name>
</gene>
<reference evidence="1" key="1">
    <citation type="journal article" date="2017" name="Nature">
        <title>The sunflower genome provides insights into oil metabolism, flowering and Asterid evolution.</title>
        <authorList>
            <person name="Badouin H."/>
            <person name="Gouzy J."/>
            <person name="Grassa C.J."/>
            <person name="Murat F."/>
            <person name="Staton S.E."/>
            <person name="Cottret L."/>
            <person name="Lelandais-Briere C."/>
            <person name="Owens G.L."/>
            <person name="Carrere S."/>
            <person name="Mayjonade B."/>
            <person name="Legrand L."/>
            <person name="Gill N."/>
            <person name="Kane N.C."/>
            <person name="Bowers J.E."/>
            <person name="Hubner S."/>
            <person name="Bellec A."/>
            <person name="Berard A."/>
            <person name="Berges H."/>
            <person name="Blanchet N."/>
            <person name="Boniface M.C."/>
            <person name="Brunel D."/>
            <person name="Catrice O."/>
            <person name="Chaidir N."/>
            <person name="Claudel C."/>
            <person name="Donnadieu C."/>
            <person name="Faraut T."/>
            <person name="Fievet G."/>
            <person name="Helmstetter N."/>
            <person name="King M."/>
            <person name="Knapp S.J."/>
            <person name="Lai Z."/>
            <person name="Le Paslier M.C."/>
            <person name="Lippi Y."/>
            <person name="Lorenzon L."/>
            <person name="Mandel J.R."/>
            <person name="Marage G."/>
            <person name="Marchand G."/>
            <person name="Marquand E."/>
            <person name="Bret-Mestries E."/>
            <person name="Morien E."/>
            <person name="Nambeesan S."/>
            <person name="Nguyen T."/>
            <person name="Pegot-Espagnet P."/>
            <person name="Pouilly N."/>
            <person name="Raftis F."/>
            <person name="Sallet E."/>
            <person name="Schiex T."/>
            <person name="Thomas J."/>
            <person name="Vandecasteele C."/>
            <person name="Vares D."/>
            <person name="Vear F."/>
            <person name="Vautrin S."/>
            <person name="Crespi M."/>
            <person name="Mangin B."/>
            <person name="Burke J.M."/>
            <person name="Salse J."/>
            <person name="Munos S."/>
            <person name="Vincourt P."/>
            <person name="Rieseberg L.H."/>
            <person name="Langlade N.B."/>
        </authorList>
    </citation>
    <scope>NUCLEOTIDE SEQUENCE</scope>
    <source>
        <tissue evidence="1">Leaves</tissue>
    </source>
</reference>
<sequence length="70" mass="7966">MWKSIGDDVRLRQWFGLKVGAAWTFSFSNFRKLDISSETIPFLIAETPASATTPVKPWSCGRVFKQIKTD</sequence>